<accession>A0A399E5P2</accession>
<dbReference type="AlphaFoldDB" id="A0A399E5P2"/>
<dbReference type="KEGG" id="mtai:Mtai_v1c29380"/>
<organism evidence="2 3">
    <name type="scientific">Meiothermus taiwanensis</name>
    <dbReference type="NCBI Taxonomy" id="172827"/>
    <lineage>
        <taxon>Bacteria</taxon>
        <taxon>Thermotogati</taxon>
        <taxon>Deinococcota</taxon>
        <taxon>Deinococci</taxon>
        <taxon>Thermales</taxon>
        <taxon>Thermaceae</taxon>
        <taxon>Meiothermus</taxon>
    </lineage>
</organism>
<dbReference type="RefSeq" id="WP_027893328.1">
    <property type="nucleotide sequence ID" value="NZ_JBHSXZ010000084.1"/>
</dbReference>
<proteinExistence type="predicted"/>
<name>A0A399E5P2_9DEIN</name>
<protein>
    <submittedName>
        <fullName evidence="2">Uncharacterized protein</fullName>
    </submittedName>
</protein>
<dbReference type="OrthoDB" id="9892708at2"/>
<keyword evidence="1" id="KW-1133">Transmembrane helix</keyword>
<dbReference type="EMBL" id="QWKX01000029">
    <property type="protein sequence ID" value="RIH77262.1"/>
    <property type="molecule type" value="Genomic_DNA"/>
</dbReference>
<evidence type="ECO:0000313" key="3">
    <source>
        <dbReference type="Proteomes" id="UP000266089"/>
    </source>
</evidence>
<evidence type="ECO:0000256" key="1">
    <source>
        <dbReference type="SAM" id="Phobius"/>
    </source>
</evidence>
<gene>
    <name evidence="2" type="ORF">Mcate_01408</name>
</gene>
<keyword evidence="1" id="KW-0812">Transmembrane</keyword>
<feature type="transmembrane region" description="Helical" evidence="1">
    <location>
        <begin position="6"/>
        <end position="24"/>
    </location>
</feature>
<dbReference type="Proteomes" id="UP000266089">
    <property type="component" value="Unassembled WGS sequence"/>
</dbReference>
<keyword evidence="1" id="KW-0472">Membrane</keyword>
<comment type="caution">
    <text evidence="2">The sequence shown here is derived from an EMBL/GenBank/DDBJ whole genome shotgun (WGS) entry which is preliminary data.</text>
</comment>
<sequence>MSNRNILVLGGLLVIAGGVLWWGMSRTQAPGPARLLPEPVSAAQALLQDEQNTAEVVRRFGEGVVYVPVGLEFTVTEGIVSPVRRNHGAVGVNWPSG</sequence>
<evidence type="ECO:0000313" key="2">
    <source>
        <dbReference type="EMBL" id="RIH77262.1"/>
    </source>
</evidence>
<reference evidence="2 3" key="1">
    <citation type="submission" date="2018-08" db="EMBL/GenBank/DDBJ databases">
        <title>Meiothermus cateniformans JCM 15151 genome sequencing project.</title>
        <authorList>
            <person name="Da Costa M.S."/>
            <person name="Albuquerque L."/>
            <person name="Raposo P."/>
            <person name="Froufe H.J.C."/>
            <person name="Barroso C.S."/>
            <person name="Egas C."/>
        </authorList>
    </citation>
    <scope>NUCLEOTIDE SEQUENCE [LARGE SCALE GENOMIC DNA]</scope>
    <source>
        <strain evidence="2 3">JCM 15151</strain>
    </source>
</reference>